<keyword evidence="9" id="KW-1185">Reference proteome</keyword>
<keyword evidence="4" id="KW-0288">FMN</keyword>
<dbReference type="InterPro" id="IPR050627">
    <property type="entry name" value="Nitroreductase/BluB"/>
</dbReference>
<dbReference type="InterPro" id="IPR000415">
    <property type="entry name" value="Nitroreductase-like"/>
</dbReference>
<dbReference type="PANTHER" id="PTHR23026">
    <property type="entry name" value="NADPH NITROREDUCTASE"/>
    <property type="match status" value="1"/>
</dbReference>
<feature type="domain" description="Nitroreductase" evidence="7">
    <location>
        <begin position="107"/>
        <end position="276"/>
    </location>
</feature>
<protein>
    <recommendedName>
        <fullName evidence="7">Nitroreductase domain-containing protein</fullName>
    </recommendedName>
</protein>
<evidence type="ECO:0000256" key="1">
    <source>
        <dbReference type="ARBA" id="ARBA00001917"/>
    </source>
</evidence>
<proteinExistence type="inferred from homology"/>
<evidence type="ECO:0000256" key="4">
    <source>
        <dbReference type="ARBA" id="ARBA00022643"/>
    </source>
</evidence>
<dbReference type="AlphaFoldDB" id="A0A9P0SVV0"/>
<sequence length="348" mass="38977">MNAISVTVWALESHCFLVYSVLAAIFIAFTVFHKNRLHVLENRIGDTKKVPNVYSARKDREGPDDEDDPDYLISAIPEDTLHVPYKPLQMSTKEVIQRSREYYDLMAKRRTVRSFSTEPIPPEVLENIIKTAGTAPSGAHTEPWTFVVVQDPNVKEAIRNIVEEEEDLNYARRMSRQWVADLKPFATNSSKPYLCDAPALILVFRQTHSMREDGKKRMHYYNEISVAIAAGILLTAIQYCGLVALTSTPLNCNARLRDLLSRPSNERLELLLPIGRPHPDTTVPDLERKPLDQIMIKVTSGLNDIHSGGFCVFCVDSFFSGGVDYSCDAVAGGGADYNCACVDDAKHT</sequence>
<comment type="similarity">
    <text evidence="2">Belongs to the nitroreductase family.</text>
</comment>
<evidence type="ECO:0000313" key="8">
    <source>
        <dbReference type="EMBL" id="CAH3933992.1"/>
    </source>
</evidence>
<comment type="caution">
    <text evidence="8">The sequence shown here is derived from an EMBL/GenBank/DDBJ whole genome shotgun (WGS) entry which is preliminary data.</text>
</comment>
<dbReference type="Gene3D" id="3.40.109.10">
    <property type="entry name" value="NADH Oxidase"/>
    <property type="match status" value="1"/>
</dbReference>
<dbReference type="SUPFAM" id="SSF55469">
    <property type="entry name" value="FMN-dependent nitroreductase-like"/>
    <property type="match status" value="1"/>
</dbReference>
<dbReference type="GO" id="GO:0140616">
    <property type="term" value="F:iodotyrosine deiodinase activity"/>
    <property type="evidence" value="ECO:0007669"/>
    <property type="project" value="UniProtKB-ARBA"/>
</dbReference>
<name>A0A9P0SVV0_PIEBR</name>
<dbReference type="InterPro" id="IPR029479">
    <property type="entry name" value="Nitroreductase"/>
</dbReference>
<keyword evidence="6" id="KW-0472">Membrane</keyword>
<dbReference type="FunFam" id="3.40.109.10:FF:000004">
    <property type="entry name" value="Iodotyrosine deiodinase 1"/>
    <property type="match status" value="1"/>
</dbReference>
<keyword evidence="5" id="KW-0560">Oxidoreductase</keyword>
<evidence type="ECO:0000256" key="6">
    <source>
        <dbReference type="SAM" id="Phobius"/>
    </source>
</evidence>
<keyword evidence="3" id="KW-0285">Flavoprotein</keyword>
<dbReference type="EMBL" id="CALOZG010000001">
    <property type="protein sequence ID" value="CAH3933992.1"/>
    <property type="molecule type" value="Genomic_DNA"/>
</dbReference>
<organism evidence="8 9">
    <name type="scientific">Pieris brassicae</name>
    <name type="common">White butterfly</name>
    <name type="synonym">Large white butterfly</name>
    <dbReference type="NCBI Taxonomy" id="7116"/>
    <lineage>
        <taxon>Eukaryota</taxon>
        <taxon>Metazoa</taxon>
        <taxon>Ecdysozoa</taxon>
        <taxon>Arthropoda</taxon>
        <taxon>Hexapoda</taxon>
        <taxon>Insecta</taxon>
        <taxon>Pterygota</taxon>
        <taxon>Neoptera</taxon>
        <taxon>Endopterygota</taxon>
        <taxon>Lepidoptera</taxon>
        <taxon>Glossata</taxon>
        <taxon>Ditrysia</taxon>
        <taxon>Papilionoidea</taxon>
        <taxon>Pieridae</taxon>
        <taxon>Pierinae</taxon>
        <taxon>Pieris</taxon>
    </lineage>
</organism>
<gene>
    <name evidence="8" type="ORF">PIBRA_LOCUS1247</name>
</gene>
<evidence type="ECO:0000256" key="5">
    <source>
        <dbReference type="ARBA" id="ARBA00023002"/>
    </source>
</evidence>
<dbReference type="Proteomes" id="UP001152562">
    <property type="component" value="Unassembled WGS sequence"/>
</dbReference>
<keyword evidence="6" id="KW-1133">Transmembrane helix</keyword>
<evidence type="ECO:0000259" key="7">
    <source>
        <dbReference type="Pfam" id="PF00881"/>
    </source>
</evidence>
<dbReference type="PANTHER" id="PTHR23026:SF90">
    <property type="entry name" value="IODOTYROSINE DEIODINASE 1"/>
    <property type="match status" value="1"/>
</dbReference>
<evidence type="ECO:0000313" key="9">
    <source>
        <dbReference type="Proteomes" id="UP001152562"/>
    </source>
</evidence>
<accession>A0A9P0SVV0</accession>
<feature type="transmembrane region" description="Helical" evidence="6">
    <location>
        <begin position="16"/>
        <end position="33"/>
    </location>
</feature>
<dbReference type="GO" id="GO:0006570">
    <property type="term" value="P:tyrosine metabolic process"/>
    <property type="evidence" value="ECO:0007669"/>
    <property type="project" value="TreeGrafter"/>
</dbReference>
<reference evidence="8" key="1">
    <citation type="submission" date="2022-05" db="EMBL/GenBank/DDBJ databases">
        <authorList>
            <person name="Okamura Y."/>
        </authorList>
    </citation>
    <scope>NUCLEOTIDE SEQUENCE</scope>
</reference>
<keyword evidence="6" id="KW-0812">Transmembrane</keyword>
<evidence type="ECO:0000256" key="2">
    <source>
        <dbReference type="ARBA" id="ARBA00007118"/>
    </source>
</evidence>
<feature type="transmembrane region" description="Helical" evidence="6">
    <location>
        <begin position="220"/>
        <end position="245"/>
    </location>
</feature>
<dbReference type="GO" id="GO:0005886">
    <property type="term" value="C:plasma membrane"/>
    <property type="evidence" value="ECO:0007669"/>
    <property type="project" value="TreeGrafter"/>
</dbReference>
<dbReference type="CDD" id="cd02144">
    <property type="entry name" value="iodotyrosine_dehalogenase"/>
    <property type="match status" value="1"/>
</dbReference>
<comment type="cofactor">
    <cofactor evidence="1">
        <name>FMN</name>
        <dbReference type="ChEBI" id="CHEBI:58210"/>
    </cofactor>
</comment>
<dbReference type="Pfam" id="PF00881">
    <property type="entry name" value="Nitroreductase"/>
    <property type="match status" value="1"/>
</dbReference>
<evidence type="ECO:0000256" key="3">
    <source>
        <dbReference type="ARBA" id="ARBA00022630"/>
    </source>
</evidence>
<dbReference type="GO" id="GO:0032553">
    <property type="term" value="F:ribonucleotide binding"/>
    <property type="evidence" value="ECO:0007669"/>
    <property type="project" value="UniProtKB-ARBA"/>
</dbReference>